<keyword evidence="1" id="KW-0812">Transmembrane</keyword>
<organism evidence="2">
    <name type="scientific">Anguilla anguilla</name>
    <name type="common">European freshwater eel</name>
    <name type="synonym">Muraena anguilla</name>
    <dbReference type="NCBI Taxonomy" id="7936"/>
    <lineage>
        <taxon>Eukaryota</taxon>
        <taxon>Metazoa</taxon>
        <taxon>Chordata</taxon>
        <taxon>Craniata</taxon>
        <taxon>Vertebrata</taxon>
        <taxon>Euteleostomi</taxon>
        <taxon>Actinopterygii</taxon>
        <taxon>Neopterygii</taxon>
        <taxon>Teleostei</taxon>
        <taxon>Anguilliformes</taxon>
        <taxon>Anguillidae</taxon>
        <taxon>Anguilla</taxon>
    </lineage>
</organism>
<name>A0A0E9X569_ANGAN</name>
<evidence type="ECO:0000256" key="1">
    <source>
        <dbReference type="SAM" id="Phobius"/>
    </source>
</evidence>
<protein>
    <submittedName>
        <fullName evidence="2">Uncharacterized protein</fullName>
    </submittedName>
</protein>
<keyword evidence="1" id="KW-1133">Transmembrane helix</keyword>
<proteinExistence type="predicted"/>
<accession>A0A0E9X569</accession>
<sequence length="91" mass="10530">MWNGKPKGPFFYCSFHIKQKDECYTAKCTLVSVTIRPAGPFCTSPQRNCTQSCFYIPNYLCVCVFKLNLSIYILFMSVCLCVCEYIHIVFL</sequence>
<dbReference type="EMBL" id="GBXM01010956">
    <property type="protein sequence ID" value="JAH97621.1"/>
    <property type="molecule type" value="Transcribed_RNA"/>
</dbReference>
<evidence type="ECO:0000313" key="2">
    <source>
        <dbReference type="EMBL" id="JAH97621.1"/>
    </source>
</evidence>
<reference evidence="2" key="1">
    <citation type="submission" date="2014-11" db="EMBL/GenBank/DDBJ databases">
        <authorList>
            <person name="Amaro Gonzalez C."/>
        </authorList>
    </citation>
    <scope>NUCLEOTIDE SEQUENCE</scope>
</reference>
<feature type="transmembrane region" description="Helical" evidence="1">
    <location>
        <begin position="69"/>
        <end position="90"/>
    </location>
</feature>
<dbReference type="AlphaFoldDB" id="A0A0E9X569"/>
<reference evidence="2" key="2">
    <citation type="journal article" date="2015" name="Fish Shellfish Immunol.">
        <title>Early steps in the European eel (Anguilla anguilla)-Vibrio vulnificus interaction in the gills: Role of the RtxA13 toxin.</title>
        <authorList>
            <person name="Callol A."/>
            <person name="Pajuelo D."/>
            <person name="Ebbesson L."/>
            <person name="Teles M."/>
            <person name="MacKenzie S."/>
            <person name="Amaro C."/>
        </authorList>
    </citation>
    <scope>NUCLEOTIDE SEQUENCE</scope>
</reference>
<keyword evidence="1" id="KW-0472">Membrane</keyword>